<organism evidence="1 2">
    <name type="scientific">Echinops telfairi</name>
    <name type="common">Lesser hedgehog tenrec</name>
    <dbReference type="NCBI Taxonomy" id="9371"/>
    <lineage>
        <taxon>Eukaryota</taxon>
        <taxon>Metazoa</taxon>
        <taxon>Chordata</taxon>
        <taxon>Craniata</taxon>
        <taxon>Vertebrata</taxon>
        <taxon>Euteleostomi</taxon>
        <taxon>Mammalia</taxon>
        <taxon>Eutheria</taxon>
        <taxon>Afrotheria</taxon>
        <taxon>Tenrecidae</taxon>
        <taxon>Tenrecinae</taxon>
        <taxon>Echinops</taxon>
    </lineage>
</organism>
<keyword evidence="1" id="KW-1185">Reference proteome</keyword>
<accession>A0AC55D478</accession>
<gene>
    <name evidence="2" type="primary">ZMAT1</name>
</gene>
<evidence type="ECO:0000313" key="1">
    <source>
        <dbReference type="Proteomes" id="UP000694863"/>
    </source>
</evidence>
<protein>
    <submittedName>
        <fullName evidence="2">Zinc finger matrin-type protein 1 isoform X2</fullName>
    </submittedName>
</protein>
<dbReference type="Proteomes" id="UP000694863">
    <property type="component" value="Unplaced"/>
</dbReference>
<dbReference type="RefSeq" id="XP_045146550.1">
    <property type="nucleotide sequence ID" value="XM_045290615.1"/>
</dbReference>
<sequence>MGGFHAKNLKQSRGVCKQISPPGFQPEMARVPITASTAPAFMKPFVAKPPSAFYMRPYICHICSIIFTSSEMFRSHMRGNEHQIRETLVISLVKNSKTQGTCQGQREEDINVQNARELESHSCFRKMDSSSGEARGYGEVFHFGPRHRVFEQRFSYENFQTYPRPQNISQAGENQLLQYLPAHSQERSHSFIDEVDDNIKMQRGKELEPQPCFIRMEDSFIATYGYKEVIDSGPRHRYFEQRLSFAPFQTHQEPCAISPVENKLYRPLTPSKRTYDTFQDELEDYIKEQKARGLEPKICFRKIEHRSVETHGDREMTDFRPSHQMCEQKYPFETFQACTESHNTSQTIENQLPHCLPSQESKERLDSINYQLTRHCEKSAHLSLSEQESDSSPYYIESESYKDPSPENNASDNQTGHIRRHQKRRRHLEEGVEKTEKEQSKHKRKRRFEGANLEDKNIQQKEGIADEVCVSPGKPKHRKKKKSHGAASEKAHRHRKEKKKHVEEKTEEEMLWDESILGF</sequence>
<proteinExistence type="predicted"/>
<evidence type="ECO:0000313" key="2">
    <source>
        <dbReference type="RefSeq" id="XP_045146550.1"/>
    </source>
</evidence>
<name>A0AC55D478_ECHTE</name>
<reference evidence="2" key="1">
    <citation type="submission" date="2025-08" db="UniProtKB">
        <authorList>
            <consortium name="RefSeq"/>
        </authorList>
    </citation>
    <scope>IDENTIFICATION</scope>
</reference>